<protein>
    <submittedName>
        <fullName evidence="1">Uncharacterized protein</fullName>
    </submittedName>
</protein>
<organism evidence="1">
    <name type="scientific">uncultured Caudovirales phage</name>
    <dbReference type="NCBI Taxonomy" id="2100421"/>
    <lineage>
        <taxon>Viruses</taxon>
        <taxon>Duplodnaviria</taxon>
        <taxon>Heunggongvirae</taxon>
        <taxon>Uroviricota</taxon>
        <taxon>Caudoviricetes</taxon>
        <taxon>Peduoviridae</taxon>
        <taxon>Maltschvirus</taxon>
        <taxon>Maltschvirus maltsch</taxon>
    </lineage>
</organism>
<sequence>MSLLKKTAALLCLSVSAAHADPTITNLQGSAQTILNQLSAAQSLTAGATYYADDGSILAPGVMQTATVTEQMRIDYNSDIQGVIDATYYNAEILFQDNYVATMANLDTAVDNLVAATSVLMEVQAVANMAANADTVQEQMAFQTILSNNDMTISAADVSNYNSALGAVQTYARDAGAFLAASRNATMTGTVDAYAASSGNSLYGATVAYSATADIMNISAANVFGIGLQGLLGADTVTLSDVYAAGYGS</sequence>
<evidence type="ECO:0000313" key="1">
    <source>
        <dbReference type="EMBL" id="CAB4167830.1"/>
    </source>
</evidence>
<reference evidence="1" key="1">
    <citation type="submission" date="2020-04" db="EMBL/GenBank/DDBJ databases">
        <authorList>
            <person name="Chiriac C."/>
            <person name="Salcher M."/>
            <person name="Ghai R."/>
            <person name="Kavagutti S V."/>
        </authorList>
    </citation>
    <scope>NUCLEOTIDE SEQUENCE</scope>
</reference>
<proteinExistence type="predicted"/>
<accession>A0A6J5P7E4</accession>
<gene>
    <name evidence="1" type="ORF">UFOVP858_67</name>
</gene>
<dbReference type="EMBL" id="LR796806">
    <property type="protein sequence ID" value="CAB4167830.1"/>
    <property type="molecule type" value="Genomic_DNA"/>
</dbReference>
<name>A0A6J5P7E4_9CAUD</name>